<reference evidence="4" key="1">
    <citation type="journal article" date="2019" name="Int. J. Syst. Evol. Microbiol.">
        <title>The Global Catalogue of Microorganisms (GCM) 10K type strain sequencing project: providing services to taxonomists for standard genome sequencing and annotation.</title>
        <authorList>
            <consortium name="The Broad Institute Genomics Platform"/>
            <consortium name="The Broad Institute Genome Sequencing Center for Infectious Disease"/>
            <person name="Wu L."/>
            <person name="Ma J."/>
        </authorList>
    </citation>
    <scope>NUCLEOTIDE SEQUENCE [LARGE SCALE GENOMIC DNA]</scope>
    <source>
        <strain evidence="4">CCUG 15531</strain>
    </source>
</reference>
<keyword evidence="4" id="KW-1185">Reference proteome</keyword>
<keyword evidence="2" id="KW-0472">Membrane</keyword>
<keyword evidence="2" id="KW-1133">Transmembrane helix</keyword>
<evidence type="ECO:0000256" key="2">
    <source>
        <dbReference type="SAM" id="Phobius"/>
    </source>
</evidence>
<evidence type="ECO:0000256" key="1">
    <source>
        <dbReference type="SAM" id="Coils"/>
    </source>
</evidence>
<dbReference type="RefSeq" id="WP_388039138.1">
    <property type="nucleotide sequence ID" value="NZ_JBHUEK010000022.1"/>
</dbReference>
<evidence type="ECO:0000313" key="3">
    <source>
        <dbReference type="EMBL" id="MFD1779758.1"/>
    </source>
</evidence>
<proteinExistence type="predicted"/>
<evidence type="ECO:0000313" key="4">
    <source>
        <dbReference type="Proteomes" id="UP001597227"/>
    </source>
</evidence>
<sequence>MTSTKSLLYGVLIGSVIGGVSVLLSSPTSGKEFRRALRNNQKQISNSLSQVVSDGKSLTEQVSKSTKQAVNTIAEVSSDIKYSLNHWKQEIEGNQKNIQKELSEIESALEKLEKTVTTP</sequence>
<dbReference type="Pfam" id="PF12732">
    <property type="entry name" value="YtxH"/>
    <property type="match status" value="1"/>
</dbReference>
<dbReference type="InterPro" id="IPR052928">
    <property type="entry name" value="Desiccation-related_membrane"/>
</dbReference>
<keyword evidence="1" id="KW-0175">Coiled coil</keyword>
<dbReference type="PANTHER" id="PTHR35792:SF3">
    <property type="entry name" value="IG HYPOTHETICAL 17707"/>
    <property type="match status" value="1"/>
</dbReference>
<dbReference type="Gene3D" id="1.20.5.300">
    <property type="match status" value="1"/>
</dbReference>
<dbReference type="InterPro" id="IPR024623">
    <property type="entry name" value="YtxH"/>
</dbReference>
<protein>
    <submittedName>
        <fullName evidence="3">YtxH domain-containing protein</fullName>
    </submittedName>
</protein>
<dbReference type="PANTHER" id="PTHR35792">
    <property type="entry name" value="GENERAL STRESS PROTEIN"/>
    <property type="match status" value="1"/>
</dbReference>
<comment type="caution">
    <text evidence="3">The sequence shown here is derived from an EMBL/GenBank/DDBJ whole genome shotgun (WGS) entry which is preliminary data.</text>
</comment>
<feature type="transmembrane region" description="Helical" evidence="2">
    <location>
        <begin position="6"/>
        <end position="25"/>
    </location>
</feature>
<gene>
    <name evidence="3" type="ORF">ACFSFW_13920</name>
</gene>
<organism evidence="3 4">
    <name type="scientific">Fredinandcohnia salidurans</name>
    <dbReference type="NCBI Taxonomy" id="2595041"/>
    <lineage>
        <taxon>Bacteria</taxon>
        <taxon>Bacillati</taxon>
        <taxon>Bacillota</taxon>
        <taxon>Bacilli</taxon>
        <taxon>Bacillales</taxon>
        <taxon>Bacillaceae</taxon>
        <taxon>Fredinandcohnia</taxon>
    </lineage>
</organism>
<name>A0ABW4MPP4_9BACI</name>
<feature type="coiled-coil region" evidence="1">
    <location>
        <begin position="84"/>
        <end position="115"/>
    </location>
</feature>
<dbReference type="EMBL" id="JBHUEK010000022">
    <property type="protein sequence ID" value="MFD1779758.1"/>
    <property type="molecule type" value="Genomic_DNA"/>
</dbReference>
<accession>A0ABW4MPP4</accession>
<dbReference type="Proteomes" id="UP001597227">
    <property type="component" value="Unassembled WGS sequence"/>
</dbReference>
<keyword evidence="2" id="KW-0812">Transmembrane</keyword>